<keyword evidence="2" id="KW-0808">Transferase</keyword>
<organism evidence="2 3">
    <name type="scientific">Arthrobacter glacialis</name>
    <dbReference type="NCBI Taxonomy" id="1664"/>
    <lineage>
        <taxon>Bacteria</taxon>
        <taxon>Bacillati</taxon>
        <taxon>Actinomycetota</taxon>
        <taxon>Actinomycetes</taxon>
        <taxon>Micrococcales</taxon>
        <taxon>Micrococcaceae</taxon>
        <taxon>Arthrobacter</taxon>
    </lineage>
</organism>
<accession>A0A2S3ZZC6</accession>
<dbReference type="InterPro" id="IPR050834">
    <property type="entry name" value="Glycosyltransf_2"/>
</dbReference>
<sequence>MTENPYEEPGTVRVSVCMATYRGARYVGEQLESILAQLGANDEVVVVDDASPDETVAVIKGLQDPRIRIFEVAKNQGYVRSFEQAVLASHGDFIFLADQDDVWMPGRLEAMLSALEDTDVVASNFAVLGGGSRNGVPELASADSSRYLRNILGVVIGYRPYYGCAMAMTRRQAEIFTPIPHYLVESHDLWMALCGNIGKSMTHLQEPTLWRRLHADNVTPRGWRSLGVILRARIMILRALVEAARRTKAART</sequence>
<dbReference type="RefSeq" id="WP_103464646.1">
    <property type="nucleotide sequence ID" value="NZ_PPXB01000008.1"/>
</dbReference>
<comment type="caution">
    <text evidence="2">The sequence shown here is derived from an EMBL/GenBank/DDBJ whole genome shotgun (WGS) entry which is preliminary data.</text>
</comment>
<dbReference type="PANTHER" id="PTHR43685:SF11">
    <property type="entry name" value="GLYCOSYLTRANSFERASE TAGX-RELATED"/>
    <property type="match status" value="1"/>
</dbReference>
<dbReference type="EMBL" id="PPXC01000003">
    <property type="protein sequence ID" value="POH74601.1"/>
    <property type="molecule type" value="Genomic_DNA"/>
</dbReference>
<reference evidence="2 3" key="1">
    <citation type="submission" date="2018-01" db="EMBL/GenBank/DDBJ databases">
        <title>Arthrobacter sp. nov., from glaciers in China.</title>
        <authorList>
            <person name="Liu Q."/>
            <person name="Xin Y.-H."/>
        </authorList>
    </citation>
    <scope>NUCLEOTIDE SEQUENCE [LARGE SCALE GENOMIC DNA]</scope>
    <source>
        <strain evidence="2 3">HLT2-12-2</strain>
    </source>
</reference>
<dbReference type="SUPFAM" id="SSF53448">
    <property type="entry name" value="Nucleotide-diphospho-sugar transferases"/>
    <property type="match status" value="1"/>
</dbReference>
<evidence type="ECO:0000313" key="3">
    <source>
        <dbReference type="Proteomes" id="UP000237061"/>
    </source>
</evidence>
<evidence type="ECO:0000259" key="1">
    <source>
        <dbReference type="Pfam" id="PF00535"/>
    </source>
</evidence>
<dbReference type="AlphaFoldDB" id="A0A2S3ZZC6"/>
<dbReference type="InterPro" id="IPR029044">
    <property type="entry name" value="Nucleotide-diphossugar_trans"/>
</dbReference>
<dbReference type="Gene3D" id="3.90.550.10">
    <property type="entry name" value="Spore Coat Polysaccharide Biosynthesis Protein SpsA, Chain A"/>
    <property type="match status" value="1"/>
</dbReference>
<dbReference type="InterPro" id="IPR001173">
    <property type="entry name" value="Glyco_trans_2-like"/>
</dbReference>
<dbReference type="GO" id="GO:0016740">
    <property type="term" value="F:transferase activity"/>
    <property type="evidence" value="ECO:0007669"/>
    <property type="project" value="UniProtKB-KW"/>
</dbReference>
<keyword evidence="3" id="KW-1185">Reference proteome</keyword>
<dbReference type="Proteomes" id="UP000237061">
    <property type="component" value="Unassembled WGS sequence"/>
</dbReference>
<evidence type="ECO:0000313" key="2">
    <source>
        <dbReference type="EMBL" id="POH74601.1"/>
    </source>
</evidence>
<name>A0A2S3ZZC6_ARTGL</name>
<feature type="domain" description="Glycosyltransferase 2-like" evidence="1">
    <location>
        <begin position="15"/>
        <end position="171"/>
    </location>
</feature>
<protein>
    <submittedName>
        <fullName evidence="2">Glycosyl transferase</fullName>
    </submittedName>
</protein>
<proteinExistence type="predicted"/>
<dbReference type="OrthoDB" id="9802649at2"/>
<gene>
    <name evidence="2" type="ORF">CVS27_05125</name>
</gene>
<dbReference type="Pfam" id="PF00535">
    <property type="entry name" value="Glycos_transf_2"/>
    <property type="match status" value="1"/>
</dbReference>
<dbReference type="PANTHER" id="PTHR43685">
    <property type="entry name" value="GLYCOSYLTRANSFERASE"/>
    <property type="match status" value="1"/>
</dbReference>